<evidence type="ECO:0008006" key="3">
    <source>
        <dbReference type="Google" id="ProtNLM"/>
    </source>
</evidence>
<evidence type="ECO:0000313" key="2">
    <source>
        <dbReference type="Proteomes" id="UP000035062"/>
    </source>
</evidence>
<accession>I8UAT3</accession>
<comment type="caution">
    <text evidence="1">The sequence shown here is derived from an EMBL/GenBank/DDBJ whole genome shotgun (WGS) entry which is preliminary data.</text>
</comment>
<gene>
    <name evidence="1" type="ORF">AGRI_00780</name>
</gene>
<proteinExistence type="predicted"/>
<dbReference type="RefSeq" id="WP_008983135.1">
    <property type="nucleotide sequence ID" value="NZ_AKKU01000001.1"/>
</dbReference>
<dbReference type="EMBL" id="AKKU01000001">
    <property type="protein sequence ID" value="EIW90361.1"/>
    <property type="molecule type" value="Genomic_DNA"/>
</dbReference>
<dbReference type="PATRIC" id="fig|1195246.3.peg.160"/>
<name>I8UAT3_9ALTE</name>
<dbReference type="AlphaFoldDB" id="I8UAT3"/>
<protein>
    <recommendedName>
        <fullName evidence="3">Right handed beta helix domain-containing protein</fullName>
    </recommendedName>
</protein>
<dbReference type="STRING" id="1195246.AGRI_00780"/>
<dbReference type="SUPFAM" id="SSF51126">
    <property type="entry name" value="Pectin lyase-like"/>
    <property type="match status" value="1"/>
</dbReference>
<evidence type="ECO:0000313" key="1">
    <source>
        <dbReference type="EMBL" id="EIW90361.1"/>
    </source>
</evidence>
<dbReference type="eggNOG" id="ENOG5033QND">
    <property type="taxonomic scope" value="Bacteria"/>
</dbReference>
<dbReference type="InterPro" id="IPR011050">
    <property type="entry name" value="Pectin_lyase_fold/virulence"/>
</dbReference>
<keyword evidence="2" id="KW-1185">Reference proteome</keyword>
<organism evidence="1 2">
    <name type="scientific">Alishewanella agri BL06</name>
    <dbReference type="NCBI Taxonomy" id="1195246"/>
    <lineage>
        <taxon>Bacteria</taxon>
        <taxon>Pseudomonadati</taxon>
        <taxon>Pseudomonadota</taxon>
        <taxon>Gammaproteobacteria</taxon>
        <taxon>Alteromonadales</taxon>
        <taxon>Alteromonadaceae</taxon>
        <taxon>Alishewanella</taxon>
    </lineage>
</organism>
<reference evidence="1 2" key="1">
    <citation type="journal article" date="2012" name="J. Bacteriol.">
        <title>Genome Sequence of Pectin-Degrading Alishewanella agri, Isolated from Landfill Soil.</title>
        <authorList>
            <person name="Kim J."/>
            <person name="Jung J."/>
            <person name="Sung J.S."/>
            <person name="Chun J."/>
            <person name="Park W."/>
        </authorList>
    </citation>
    <scope>NUCLEOTIDE SEQUENCE [LARGE SCALE GENOMIC DNA]</scope>
    <source>
        <strain evidence="1 2">BL06</strain>
    </source>
</reference>
<dbReference type="Proteomes" id="UP000035062">
    <property type="component" value="Unassembled WGS sequence"/>
</dbReference>
<sequence>MKKILYFLSLFWLITVDGYSQSEDISNTGPSPVLAFSDLINGPASGLGDGLGEGAIVTVWGYHLGEKQGQVFFTDSTGKTRPAAHIYYWKKADGKLPGGPANLYESHQLYEVAFSIPKSSTGEGEIFFITSNDLVSSKIKFKVNNGRIFHIKLNGNNNNIGSFDSPWQFINGDAAIKKAPGNKGLIAGDIVYSHGVEELHKTGKAAMFLRALEGNIDAHISFVSYPGSVAIVRSPSWGIHPYLSTAIVISKFTVEGGNMNDPKDDSPYVPPISPFTIQIKTTQFGRIIGNKVTDIEGKCSNGMSGAISGTGFDIEDLKVFGNEITEIGCRQTSHFHHTTYFTRRTNKGLRNIQAPELGWNFLHNNMARYGIHFYDETNSRNNPCDHVSGNLLIHNNVIFRQRGPGINVYTSGRDHGCWITNVKITDNILIETGLGPISEKRNGTAPFAVKIGGSILGNFEVHNNIIYDVSDESSRQYNRPFAINAIFHFRGATPSIKNNYFHNKEPIPFINNFEKSVEKENTITTTNFDDKKSKLIEKIKHIQ</sequence>